<protein>
    <recommendedName>
        <fullName evidence="1">5-hmdU DNA kinase helical domain-containing protein</fullName>
    </recommendedName>
</protein>
<evidence type="ECO:0000313" key="2">
    <source>
        <dbReference type="EMBL" id="TFY66654.1"/>
    </source>
</evidence>
<dbReference type="EMBL" id="SEOQ01000229">
    <property type="protein sequence ID" value="TFY66654.1"/>
    <property type="molecule type" value="Genomic_DNA"/>
</dbReference>
<comment type="caution">
    <text evidence="2">The sequence shown here is derived from an EMBL/GenBank/DDBJ whole genome shotgun (WGS) entry which is preliminary data.</text>
</comment>
<dbReference type="Proteomes" id="UP000298327">
    <property type="component" value="Unassembled WGS sequence"/>
</dbReference>
<accession>A0A4Y9YW51</accession>
<reference evidence="2 3" key="1">
    <citation type="submission" date="2019-02" db="EMBL/GenBank/DDBJ databases">
        <title>Genome sequencing of the rare red list fungi Dentipellis fragilis.</title>
        <authorList>
            <person name="Buettner E."/>
            <person name="Kellner H."/>
        </authorList>
    </citation>
    <scope>NUCLEOTIDE SEQUENCE [LARGE SCALE GENOMIC DNA]</scope>
    <source>
        <strain evidence="2 3">DSM 105465</strain>
    </source>
</reference>
<dbReference type="STRING" id="205917.A0A4Y9YW51"/>
<dbReference type="InterPro" id="IPR040684">
    <property type="entry name" value="HMUDK_hel"/>
</dbReference>
<gene>
    <name evidence="2" type="ORF">EVG20_g4447</name>
</gene>
<dbReference type="Pfam" id="PF18723">
    <property type="entry name" value="HMUDK_hel"/>
    <property type="match status" value="1"/>
</dbReference>
<keyword evidence="3" id="KW-1185">Reference proteome</keyword>
<name>A0A4Y9YW51_9AGAM</name>
<dbReference type="AlphaFoldDB" id="A0A4Y9YW51"/>
<organism evidence="2 3">
    <name type="scientific">Dentipellis fragilis</name>
    <dbReference type="NCBI Taxonomy" id="205917"/>
    <lineage>
        <taxon>Eukaryota</taxon>
        <taxon>Fungi</taxon>
        <taxon>Dikarya</taxon>
        <taxon>Basidiomycota</taxon>
        <taxon>Agaricomycotina</taxon>
        <taxon>Agaricomycetes</taxon>
        <taxon>Russulales</taxon>
        <taxon>Hericiaceae</taxon>
        <taxon>Dentipellis</taxon>
    </lineage>
</organism>
<sequence>MARLRFTKKKTATRPAKTRPEDIFSKKNTVTIRDRELRVSPVLDTLFKWMAERHAIQQRRLAGEPAPWTDDPIFQNNPFTNVFRVFDRVTQYILRHVVNEGDQDLHESCFRVILFRCFCRISTWELLQKHLGPLTWRNFDIRAYEEVLSVSYQDGVSLYGAAYQMPAPDLGGTTAYENHLRLIKLMMEEDLPGQLGEVDELSDAYGRVNLFPGMGNFLAFQYAFFSHTHASFALF</sequence>
<feature type="domain" description="5-hmdU DNA kinase helical" evidence="1">
    <location>
        <begin position="41"/>
        <end position="224"/>
    </location>
</feature>
<evidence type="ECO:0000313" key="3">
    <source>
        <dbReference type="Proteomes" id="UP000298327"/>
    </source>
</evidence>
<dbReference type="OrthoDB" id="433924at2759"/>
<evidence type="ECO:0000259" key="1">
    <source>
        <dbReference type="Pfam" id="PF18723"/>
    </source>
</evidence>
<proteinExistence type="predicted"/>